<dbReference type="InterPro" id="IPR008792">
    <property type="entry name" value="PQQD"/>
</dbReference>
<sequence>MNLDTRVKRQDEPLSSHVDDELVIFSARKGMYYGTQAVGKRIWSLIEQETTIAEIRDQLLEEFDIDRNTCERELLAFLGQLQQEDLIRVS</sequence>
<keyword evidence="2" id="KW-1185">Reference proteome</keyword>
<gene>
    <name evidence="1" type="ORF">HOP52_00845</name>
</gene>
<organism evidence="1 2">
    <name type="scientific">Billgrantia campisalis</name>
    <dbReference type="NCBI Taxonomy" id="74661"/>
    <lineage>
        <taxon>Bacteria</taxon>
        <taxon>Pseudomonadati</taxon>
        <taxon>Pseudomonadota</taxon>
        <taxon>Gammaproteobacteria</taxon>
        <taxon>Oceanospirillales</taxon>
        <taxon>Halomonadaceae</taxon>
        <taxon>Billgrantia</taxon>
    </lineage>
</organism>
<reference evidence="1 2" key="1">
    <citation type="submission" date="2020-05" db="EMBL/GenBank/DDBJ databases">
        <title>Comparative genomic analysis of denitrifying bacteria from Halomonas genus.</title>
        <authorList>
            <person name="Wang L."/>
            <person name="Shao Z."/>
        </authorList>
    </citation>
    <scope>NUCLEOTIDE SEQUENCE [LARGE SCALE GENOMIC DNA]</scope>
    <source>
        <strain evidence="1 2">A4</strain>
    </source>
</reference>
<evidence type="ECO:0000313" key="2">
    <source>
        <dbReference type="Proteomes" id="UP000814385"/>
    </source>
</evidence>
<comment type="caution">
    <text evidence="1">The sequence shown here is derived from an EMBL/GenBank/DDBJ whole genome shotgun (WGS) entry which is preliminary data.</text>
</comment>
<dbReference type="Proteomes" id="UP000814385">
    <property type="component" value="Unassembled WGS sequence"/>
</dbReference>
<proteinExistence type="predicted"/>
<dbReference type="InterPro" id="IPR041881">
    <property type="entry name" value="PqqD_sf"/>
</dbReference>
<accession>A0ABS9P5F8</accession>
<name>A0ABS9P5F8_9GAMM</name>
<dbReference type="Pfam" id="PF05402">
    <property type="entry name" value="PqqD"/>
    <property type="match status" value="1"/>
</dbReference>
<dbReference type="EMBL" id="JABFUC010000001">
    <property type="protein sequence ID" value="MCG6656325.1"/>
    <property type="molecule type" value="Genomic_DNA"/>
</dbReference>
<dbReference type="Gene3D" id="1.10.10.1150">
    <property type="entry name" value="Coenzyme PQQ synthesis protein D (PqqD)"/>
    <property type="match status" value="1"/>
</dbReference>
<protein>
    <submittedName>
        <fullName evidence="1">PqqD family protein</fullName>
    </submittedName>
</protein>
<evidence type="ECO:0000313" key="1">
    <source>
        <dbReference type="EMBL" id="MCG6656325.1"/>
    </source>
</evidence>
<dbReference type="RefSeq" id="WP_238974995.1">
    <property type="nucleotide sequence ID" value="NZ_JABFUC010000001.1"/>
</dbReference>